<dbReference type="InterPro" id="IPR000212">
    <property type="entry name" value="DNA_helicase_UvrD/REP"/>
</dbReference>
<comment type="similarity">
    <text evidence="1">Belongs to the helicase family. UvrD subfamily.</text>
</comment>
<dbReference type="GO" id="GO:0003677">
    <property type="term" value="F:DNA binding"/>
    <property type="evidence" value="ECO:0007669"/>
    <property type="project" value="UniProtKB-KW"/>
</dbReference>
<keyword evidence="6" id="KW-0238">DNA-binding</keyword>
<dbReference type="GO" id="GO:0000725">
    <property type="term" value="P:recombinational repair"/>
    <property type="evidence" value="ECO:0007669"/>
    <property type="project" value="TreeGrafter"/>
</dbReference>
<evidence type="ECO:0000256" key="10">
    <source>
        <dbReference type="ARBA" id="ARBA00048988"/>
    </source>
</evidence>
<organism evidence="16 17">
    <name type="scientific">Porphyridium purpureum</name>
    <name type="common">Red alga</name>
    <name type="synonym">Porphyridium cruentum</name>
    <dbReference type="NCBI Taxonomy" id="35688"/>
    <lineage>
        <taxon>Eukaryota</taxon>
        <taxon>Rhodophyta</taxon>
        <taxon>Bangiophyceae</taxon>
        <taxon>Porphyridiales</taxon>
        <taxon>Porphyridiaceae</taxon>
        <taxon>Porphyridium</taxon>
    </lineage>
</organism>
<dbReference type="Gene3D" id="1.10.486.10">
    <property type="entry name" value="PCRA, domain 4"/>
    <property type="match status" value="2"/>
</dbReference>
<dbReference type="GO" id="GO:0005524">
    <property type="term" value="F:ATP binding"/>
    <property type="evidence" value="ECO:0007669"/>
    <property type="project" value="UniProtKB-UniRule"/>
</dbReference>
<feature type="compositionally biased region" description="Basic and acidic residues" evidence="12">
    <location>
        <begin position="82"/>
        <end position="98"/>
    </location>
</feature>
<comment type="catalytic activity">
    <reaction evidence="10">
        <text>ATP + H2O = ADP + phosphate + H(+)</text>
        <dbReference type="Rhea" id="RHEA:13065"/>
        <dbReference type="ChEBI" id="CHEBI:15377"/>
        <dbReference type="ChEBI" id="CHEBI:15378"/>
        <dbReference type="ChEBI" id="CHEBI:30616"/>
        <dbReference type="ChEBI" id="CHEBI:43474"/>
        <dbReference type="ChEBI" id="CHEBI:456216"/>
        <dbReference type="EC" id="5.6.2.4"/>
    </reaction>
</comment>
<evidence type="ECO:0000256" key="12">
    <source>
        <dbReference type="SAM" id="MobiDB-lite"/>
    </source>
</evidence>
<dbReference type="AlphaFoldDB" id="A0A5J4YP63"/>
<feature type="domain" description="UvrD-like helicase C-terminal" evidence="15">
    <location>
        <begin position="402"/>
        <end position="742"/>
    </location>
</feature>
<accession>A0A5J4YP63</accession>
<dbReference type="Pfam" id="PF00580">
    <property type="entry name" value="UvrD-helicase"/>
    <property type="match status" value="1"/>
</dbReference>
<dbReference type="PANTHER" id="PTHR11070">
    <property type="entry name" value="UVRD / RECB / PCRA DNA HELICASE FAMILY MEMBER"/>
    <property type="match status" value="1"/>
</dbReference>
<dbReference type="Gene3D" id="3.40.50.300">
    <property type="entry name" value="P-loop containing nucleotide triphosphate hydrolases"/>
    <property type="match status" value="3"/>
</dbReference>
<evidence type="ECO:0000256" key="11">
    <source>
        <dbReference type="PROSITE-ProRule" id="PRU00560"/>
    </source>
</evidence>
<evidence type="ECO:0000256" key="13">
    <source>
        <dbReference type="SAM" id="SignalP"/>
    </source>
</evidence>
<evidence type="ECO:0000256" key="1">
    <source>
        <dbReference type="ARBA" id="ARBA00009922"/>
    </source>
</evidence>
<keyword evidence="3 11" id="KW-0378">Hydrolase</keyword>
<dbReference type="SUPFAM" id="SSF52540">
    <property type="entry name" value="P-loop containing nucleoside triphosphate hydrolases"/>
    <property type="match status" value="1"/>
</dbReference>
<dbReference type="OrthoDB" id="2112at2759"/>
<evidence type="ECO:0000259" key="15">
    <source>
        <dbReference type="PROSITE" id="PS51217"/>
    </source>
</evidence>
<feature type="region of interest" description="Disordered" evidence="12">
    <location>
        <begin position="57"/>
        <end position="98"/>
    </location>
</feature>
<evidence type="ECO:0000256" key="2">
    <source>
        <dbReference type="ARBA" id="ARBA00022741"/>
    </source>
</evidence>
<dbReference type="OMA" id="DYPDATT"/>
<comment type="catalytic activity">
    <reaction evidence="8">
        <text>Couples ATP hydrolysis with the unwinding of duplex DNA by translocating in the 3'-5' direction.</text>
        <dbReference type="EC" id="5.6.2.4"/>
    </reaction>
</comment>
<evidence type="ECO:0000313" key="17">
    <source>
        <dbReference type="Proteomes" id="UP000324585"/>
    </source>
</evidence>
<keyword evidence="17" id="KW-1185">Reference proteome</keyword>
<dbReference type="Pfam" id="PF13361">
    <property type="entry name" value="UvrD_C"/>
    <property type="match status" value="1"/>
</dbReference>
<dbReference type="GO" id="GO:0016787">
    <property type="term" value="F:hydrolase activity"/>
    <property type="evidence" value="ECO:0007669"/>
    <property type="project" value="UniProtKB-UniRule"/>
</dbReference>
<dbReference type="InterPro" id="IPR013986">
    <property type="entry name" value="DExx_box_DNA_helicase_dom_sf"/>
</dbReference>
<evidence type="ECO:0000256" key="6">
    <source>
        <dbReference type="ARBA" id="ARBA00023125"/>
    </source>
</evidence>
<evidence type="ECO:0000256" key="9">
    <source>
        <dbReference type="ARBA" id="ARBA00034808"/>
    </source>
</evidence>
<feature type="signal peptide" evidence="13">
    <location>
        <begin position="1"/>
        <end position="25"/>
    </location>
</feature>
<keyword evidence="5 11" id="KW-0067">ATP-binding</keyword>
<evidence type="ECO:0000256" key="5">
    <source>
        <dbReference type="ARBA" id="ARBA00022840"/>
    </source>
</evidence>
<dbReference type="CDD" id="cd17932">
    <property type="entry name" value="DEXQc_UvrD"/>
    <property type="match status" value="1"/>
</dbReference>
<comment type="caution">
    <text evidence="16">The sequence shown here is derived from an EMBL/GenBank/DDBJ whole genome shotgun (WGS) entry which is preliminary data.</text>
</comment>
<proteinExistence type="inferred from homology"/>
<sequence length="837" mass="93358">MPASSSKGLRCIAWIPCAIAHGVLAAAGSGQIRSKSFAATSVRVHARTVVAAFRRGRHQGVFNARQKDEGSSPQKKQPVHQDGSRTARADDEPEKKRQDNAQAWYDIKAAKELSSTLNEVQQNAMMAPLRPILVSAGPGSGKTRLLIHRIALMIASEIDPASILAVTFTNKAANEMKSRLVNALQPWETTAGPRLTIGTFHSFCLRILRRYGTRVGIGNNFDIVDTEDAKSIIKEITARPGIRERIAARDPKDYLQLISKHKAEMIDMLSQDWSDPSAKLVLEAYEKELRLQNKCDFDDLLMFTKRLLKNDVFAREDLSKQYAHILVDEWQDTNSIQYEIIVLLCGSTKSQVRAKSIFVVSDIDQSIYAFRGAMPENVMRFSETDFRGCDVYKLVKNYRSTATIVTASKLLISENKNELRGDFESLKGNGNKVRVGKFPSDYAEASFLCEEAIRLHAKGIPWSEMAVIYRTNIQSRVFEQEMLSSGIPHHVVGGFRFYSRKEVRDVLAYLKVMVNREDRTAFYRVVNVPPRGVGPVAVKKLQELSLELDRSPLSVIDLLATNDPALDRAFTRNAARGLLEFKCIIDESVDFAFKNELGPTLSFLVDKSGYSQFTANQDASAKSDQKQSGEGMKMDVVGEFISAAGAFNSSAVALGTHVLGSRPGRGAEDRATDSVDSEQGSIKAASVIERGSEDEPIVGNATSLETSLSPLAGFIEECTLLDVDAEAFRDGITLTTAHRSKGLEFDVVFVTGCTDSHFPMLFGLEPREEEEKVEDERRLLYVAMTRTRERLYMFYFESHFRFGRKIPCLQSRFLQFLMQAPKSRDLFAPGPGFRSRL</sequence>
<evidence type="ECO:0000256" key="7">
    <source>
        <dbReference type="ARBA" id="ARBA00023235"/>
    </source>
</evidence>
<dbReference type="GO" id="GO:0043138">
    <property type="term" value="F:3'-5' DNA helicase activity"/>
    <property type="evidence" value="ECO:0007669"/>
    <property type="project" value="UniProtKB-EC"/>
</dbReference>
<gene>
    <name evidence="16" type="ORF">FVE85_8000</name>
</gene>
<dbReference type="EC" id="5.6.2.4" evidence="9"/>
<feature type="chain" id="PRO_5023917839" description="DNA 3'-5' helicase" evidence="13">
    <location>
        <begin position="26"/>
        <end position="837"/>
    </location>
</feature>
<keyword evidence="7" id="KW-0413">Isomerase</keyword>
<evidence type="ECO:0000256" key="8">
    <source>
        <dbReference type="ARBA" id="ARBA00034617"/>
    </source>
</evidence>
<protein>
    <recommendedName>
        <fullName evidence="9">DNA 3'-5' helicase</fullName>
        <ecNumber evidence="9">5.6.2.4</ecNumber>
    </recommendedName>
</protein>
<dbReference type="InterPro" id="IPR014017">
    <property type="entry name" value="DNA_helicase_UvrD-like_C"/>
</dbReference>
<evidence type="ECO:0000256" key="4">
    <source>
        <dbReference type="ARBA" id="ARBA00022806"/>
    </source>
</evidence>
<keyword evidence="2 11" id="KW-0547">Nucleotide-binding</keyword>
<dbReference type="PROSITE" id="PS51217">
    <property type="entry name" value="UVRD_HELICASE_CTER"/>
    <property type="match status" value="1"/>
</dbReference>
<evidence type="ECO:0000313" key="16">
    <source>
        <dbReference type="EMBL" id="KAA8492493.1"/>
    </source>
</evidence>
<reference evidence="17" key="1">
    <citation type="journal article" date="2019" name="Nat. Commun.">
        <title>Expansion of phycobilisome linker gene families in mesophilic red algae.</title>
        <authorList>
            <person name="Lee J."/>
            <person name="Kim D."/>
            <person name="Bhattacharya D."/>
            <person name="Yoon H.S."/>
        </authorList>
    </citation>
    <scope>NUCLEOTIDE SEQUENCE [LARGE SCALE GENOMIC DNA]</scope>
    <source>
        <strain evidence="17">CCMP 1328</strain>
    </source>
</reference>
<dbReference type="PANTHER" id="PTHR11070:SF2">
    <property type="entry name" value="ATP-DEPENDENT DNA HELICASE SRS2"/>
    <property type="match status" value="1"/>
</dbReference>
<keyword evidence="13" id="KW-0732">Signal</keyword>
<feature type="domain" description="UvrD-like helicase ATP-binding" evidence="14">
    <location>
        <begin position="115"/>
        <end position="401"/>
    </location>
</feature>
<name>A0A5J4YP63_PORPP</name>
<keyword evidence="4 11" id="KW-0347">Helicase</keyword>
<evidence type="ECO:0000256" key="3">
    <source>
        <dbReference type="ARBA" id="ARBA00022801"/>
    </source>
</evidence>
<evidence type="ECO:0000259" key="14">
    <source>
        <dbReference type="PROSITE" id="PS51198"/>
    </source>
</evidence>
<dbReference type="InterPro" id="IPR027417">
    <property type="entry name" value="P-loop_NTPase"/>
</dbReference>
<dbReference type="PROSITE" id="PS51198">
    <property type="entry name" value="UVRD_HELICASE_ATP_BIND"/>
    <property type="match status" value="1"/>
</dbReference>
<feature type="binding site" evidence="11">
    <location>
        <begin position="136"/>
        <end position="143"/>
    </location>
    <ligand>
        <name>ATP</name>
        <dbReference type="ChEBI" id="CHEBI:30616"/>
    </ligand>
</feature>
<dbReference type="Proteomes" id="UP000324585">
    <property type="component" value="Unassembled WGS sequence"/>
</dbReference>
<dbReference type="EMBL" id="VRMN01000009">
    <property type="protein sequence ID" value="KAA8492493.1"/>
    <property type="molecule type" value="Genomic_DNA"/>
</dbReference>
<dbReference type="Gene3D" id="1.10.10.160">
    <property type="match status" value="1"/>
</dbReference>
<dbReference type="InterPro" id="IPR014016">
    <property type="entry name" value="UvrD-like_ATP-bd"/>
</dbReference>